<sequence length="831" mass="92585">MFGSGNGKLKRKSFFLFGSDKSTENSGKQNKQLGTPSHFNVKTKDRPKDERTQGTAKVVNSSSKNVETRESRSKSISKDKKNVEKDRKISVKETTPLHPHKVQEPAIISQERGVPQHNPLGREPFRNNSSNPFLNDEAIIPQLSNMADTSSVEERLNSSSSRQLKDSNPFSKESVPPQVIPNKSRFSRPPPPPINPSDLVIKSATSPVKSPNPSTYSNEGSNMNAKLSNYSSNHTLEDPGHKRNKSEAERLVDDIDIYMRHESLSPERLSTDNLSNREYLRPSITTNLSYNDSTSMLDSPYSNVMPLTVESKHDETQNEEDTSENNDMFSFQSNNTKPSMQKGIYASPESTKLTSNSPIQSLSNSSENSSLALSYNHSNEDILRIANADDNDNNSSSDADYSYQSNSDAEPDREENLSVLDSVESCIISSDQGIRRDVSSTFAPRTLRVVNEDRPSFYLQSTNTNDEDTTISSVSVVPKIVAESVLSEGTTAFSPPNSYQFPPKSSEQERTPDKNTSDSTTPIAQPIMSNFLGSAMEEIQKTPKKSIGQDQAQPGTESSTSGRSSMDRASVNIDSVVSPKSEHTFRLVSSYVEELRLKYFPTSNFLENPPNLPLSIKQKNNLIQPKNIKVKIRTNTKQVGIKHGRIKQKLLTLETANEEKENIVRGSNFPPTPTTATAVDHTKEFRKLLHKDSDHADESVVDNSSETGSEDYLNEIPGDDAYDSDDAMAPLREKKTKKQLPSSEVSRNNTVISYYTRKQKKLNKDLEASDHQLPSNISMLDYTVAEIKAKNDDKKRNRSSSRASQTSAKTERDFMFRGPLHVANPDDEDDD</sequence>
<feature type="compositionally biased region" description="Low complexity" evidence="1">
    <location>
        <begin position="393"/>
        <end position="408"/>
    </location>
</feature>
<evidence type="ECO:0000313" key="3">
    <source>
        <dbReference type="Proteomes" id="UP001623330"/>
    </source>
</evidence>
<dbReference type="Proteomes" id="UP001623330">
    <property type="component" value="Unassembled WGS sequence"/>
</dbReference>
<comment type="caution">
    <text evidence="2">The sequence shown here is derived from an EMBL/GenBank/DDBJ whole genome shotgun (WGS) entry which is preliminary data.</text>
</comment>
<name>A0ABR4NUE1_9SACH</name>
<feature type="compositionally biased region" description="Polar residues" evidence="1">
    <location>
        <begin position="203"/>
        <end position="234"/>
    </location>
</feature>
<dbReference type="EMBL" id="JBEVYD010000005">
    <property type="protein sequence ID" value="KAL3232281.1"/>
    <property type="molecule type" value="Genomic_DNA"/>
</dbReference>
<feature type="compositionally biased region" description="Polar residues" evidence="1">
    <location>
        <begin position="24"/>
        <end position="40"/>
    </location>
</feature>
<evidence type="ECO:0008006" key="4">
    <source>
        <dbReference type="Google" id="ProtNLM"/>
    </source>
</evidence>
<feature type="compositionally biased region" description="Basic and acidic residues" evidence="1">
    <location>
        <begin position="235"/>
        <end position="249"/>
    </location>
</feature>
<feature type="compositionally biased region" description="Polar residues" evidence="1">
    <location>
        <begin position="325"/>
        <end position="339"/>
    </location>
</feature>
<feature type="region of interest" description="Disordered" evidence="1">
    <location>
        <begin position="690"/>
        <end position="726"/>
    </location>
</feature>
<evidence type="ECO:0000313" key="2">
    <source>
        <dbReference type="EMBL" id="KAL3232281.1"/>
    </source>
</evidence>
<accession>A0ABR4NUE1</accession>
<feature type="region of interest" description="Disordered" evidence="1">
    <location>
        <begin position="18"/>
        <end position="249"/>
    </location>
</feature>
<feature type="region of interest" description="Disordered" evidence="1">
    <location>
        <begin position="789"/>
        <end position="831"/>
    </location>
</feature>
<organism evidence="2 3">
    <name type="scientific">Nakaseomyces bracarensis</name>
    <dbReference type="NCBI Taxonomy" id="273131"/>
    <lineage>
        <taxon>Eukaryota</taxon>
        <taxon>Fungi</taxon>
        <taxon>Dikarya</taxon>
        <taxon>Ascomycota</taxon>
        <taxon>Saccharomycotina</taxon>
        <taxon>Saccharomycetes</taxon>
        <taxon>Saccharomycetales</taxon>
        <taxon>Saccharomycetaceae</taxon>
        <taxon>Nakaseomyces</taxon>
    </lineage>
</organism>
<feature type="compositionally biased region" description="Basic and acidic residues" evidence="1">
    <location>
        <begin position="42"/>
        <end position="52"/>
    </location>
</feature>
<protein>
    <recommendedName>
        <fullName evidence="4">Altered inheritance of mitochondria protein 21</fullName>
    </recommendedName>
</protein>
<evidence type="ECO:0000256" key="1">
    <source>
        <dbReference type="SAM" id="MobiDB-lite"/>
    </source>
</evidence>
<feature type="compositionally biased region" description="Acidic residues" evidence="1">
    <location>
        <begin position="708"/>
        <end position="726"/>
    </location>
</feature>
<feature type="region of interest" description="Disordered" evidence="1">
    <location>
        <begin position="491"/>
        <end position="524"/>
    </location>
</feature>
<proteinExistence type="predicted"/>
<feature type="region of interest" description="Disordered" evidence="1">
    <location>
        <begin position="387"/>
        <end position="416"/>
    </location>
</feature>
<feature type="compositionally biased region" description="Polar residues" evidence="1">
    <location>
        <begin position="53"/>
        <end position="65"/>
    </location>
</feature>
<gene>
    <name evidence="2" type="ORF">RNJ44_04197</name>
</gene>
<feature type="compositionally biased region" description="Basic and acidic residues" evidence="1">
    <location>
        <begin position="506"/>
        <end position="516"/>
    </location>
</feature>
<feature type="region of interest" description="Disordered" evidence="1">
    <location>
        <begin position="311"/>
        <end position="343"/>
    </location>
</feature>
<feature type="compositionally biased region" description="Polar residues" evidence="1">
    <location>
        <begin position="548"/>
        <end position="564"/>
    </location>
</feature>
<feature type="region of interest" description="Disordered" evidence="1">
    <location>
        <begin position="540"/>
        <end position="568"/>
    </location>
</feature>
<feature type="compositionally biased region" description="Basic and acidic residues" evidence="1">
    <location>
        <begin position="66"/>
        <end position="91"/>
    </location>
</feature>
<keyword evidence="3" id="KW-1185">Reference proteome</keyword>
<feature type="compositionally biased region" description="Polar residues" evidence="1">
    <location>
        <begin position="491"/>
        <end position="505"/>
    </location>
</feature>
<reference evidence="2 3" key="1">
    <citation type="submission" date="2024-05" db="EMBL/GenBank/DDBJ databases">
        <title>Long read based assembly of the Candida bracarensis genome reveals expanded adhesin content.</title>
        <authorList>
            <person name="Marcet-Houben M."/>
            <person name="Ksiezopolska E."/>
            <person name="Gabaldon T."/>
        </authorList>
    </citation>
    <scope>NUCLEOTIDE SEQUENCE [LARGE SCALE GENOMIC DNA]</scope>
    <source>
        <strain evidence="2 3">CBM6</strain>
    </source>
</reference>